<keyword evidence="2" id="KW-0963">Cytoplasm</keyword>
<dbReference type="Proteomes" id="UP000694580">
    <property type="component" value="Chromosome 2"/>
</dbReference>
<dbReference type="Pfam" id="PF14484">
    <property type="entry name" value="FISNA"/>
    <property type="match status" value="1"/>
</dbReference>
<dbReference type="AlphaFoldDB" id="A0AAY4AVH4"/>
<evidence type="ECO:0000256" key="6">
    <source>
        <dbReference type="ARBA" id="ARBA00022840"/>
    </source>
</evidence>
<dbReference type="PANTHER" id="PTHR24106">
    <property type="entry name" value="NACHT, LRR AND CARD DOMAINS-CONTAINING"/>
    <property type="match status" value="1"/>
</dbReference>
<evidence type="ECO:0000256" key="3">
    <source>
        <dbReference type="ARBA" id="ARBA00022614"/>
    </source>
</evidence>
<feature type="domain" description="NACHT" evidence="7">
    <location>
        <begin position="202"/>
        <end position="338"/>
    </location>
</feature>
<dbReference type="InterPro" id="IPR041267">
    <property type="entry name" value="NLRP_HD2"/>
</dbReference>
<keyword evidence="5" id="KW-0547">Nucleotide-binding</keyword>
<accession>A0AAY4AVH4</accession>
<keyword evidence="6" id="KW-0067">ATP-binding</keyword>
<dbReference type="InterPro" id="IPR027417">
    <property type="entry name" value="P-loop_NTPase"/>
</dbReference>
<evidence type="ECO:0000259" key="7">
    <source>
        <dbReference type="PROSITE" id="PS50837"/>
    </source>
</evidence>
<dbReference type="Pfam" id="PF05729">
    <property type="entry name" value="NACHT"/>
    <property type="match status" value="1"/>
</dbReference>
<dbReference type="InterPro" id="IPR051261">
    <property type="entry name" value="NLR"/>
</dbReference>
<dbReference type="PROSITE" id="PS51450">
    <property type="entry name" value="LRR"/>
    <property type="match status" value="1"/>
</dbReference>
<dbReference type="InterPro" id="IPR001611">
    <property type="entry name" value="Leu-rich_rpt"/>
</dbReference>
<evidence type="ECO:0000313" key="9">
    <source>
        <dbReference type="Proteomes" id="UP000694580"/>
    </source>
</evidence>
<dbReference type="SMART" id="SM00368">
    <property type="entry name" value="LRR_RI"/>
    <property type="match status" value="9"/>
</dbReference>
<protein>
    <recommendedName>
        <fullName evidence="7">NACHT domain-containing protein</fullName>
    </recommendedName>
</protein>
<comment type="subcellular location">
    <subcellularLocation>
        <location evidence="1">Cytoplasm</location>
    </subcellularLocation>
</comment>
<evidence type="ECO:0000256" key="5">
    <source>
        <dbReference type="ARBA" id="ARBA00022741"/>
    </source>
</evidence>
<reference evidence="8" key="3">
    <citation type="submission" date="2025-09" db="UniProtKB">
        <authorList>
            <consortium name="Ensembl"/>
        </authorList>
    </citation>
    <scope>IDENTIFICATION</scope>
</reference>
<organism evidence="8 9">
    <name type="scientific">Denticeps clupeoides</name>
    <name type="common">denticle herring</name>
    <dbReference type="NCBI Taxonomy" id="299321"/>
    <lineage>
        <taxon>Eukaryota</taxon>
        <taxon>Metazoa</taxon>
        <taxon>Chordata</taxon>
        <taxon>Craniata</taxon>
        <taxon>Vertebrata</taxon>
        <taxon>Euteleostomi</taxon>
        <taxon>Actinopterygii</taxon>
        <taxon>Neopterygii</taxon>
        <taxon>Teleostei</taxon>
        <taxon>Clupei</taxon>
        <taxon>Clupeiformes</taxon>
        <taxon>Denticipitoidei</taxon>
        <taxon>Denticipitidae</taxon>
        <taxon>Denticeps</taxon>
    </lineage>
</organism>
<keyword evidence="3" id="KW-0433">Leucine-rich repeat</keyword>
<dbReference type="Gene3D" id="3.80.10.10">
    <property type="entry name" value="Ribonuclease Inhibitor"/>
    <property type="match status" value="3"/>
</dbReference>
<dbReference type="PROSITE" id="PS50837">
    <property type="entry name" value="NACHT"/>
    <property type="match status" value="1"/>
</dbReference>
<proteinExistence type="predicted"/>
<reference evidence="8 9" key="1">
    <citation type="submission" date="2020-06" db="EMBL/GenBank/DDBJ databases">
        <authorList>
            <consortium name="Wellcome Sanger Institute Data Sharing"/>
        </authorList>
    </citation>
    <scope>NUCLEOTIDE SEQUENCE [LARGE SCALE GENOMIC DNA]</scope>
</reference>
<evidence type="ECO:0000256" key="1">
    <source>
        <dbReference type="ARBA" id="ARBA00004496"/>
    </source>
</evidence>
<dbReference type="GO" id="GO:0005737">
    <property type="term" value="C:cytoplasm"/>
    <property type="evidence" value="ECO:0007669"/>
    <property type="project" value="UniProtKB-SubCell"/>
</dbReference>
<evidence type="ECO:0000313" key="8">
    <source>
        <dbReference type="Ensembl" id="ENSDCDP00010012788.1"/>
    </source>
</evidence>
<name>A0AAY4AVH4_9TELE</name>
<dbReference type="Pfam" id="PF17779">
    <property type="entry name" value="WHD_NOD2"/>
    <property type="match status" value="1"/>
</dbReference>
<dbReference type="FunFam" id="3.40.50.300:FF:000210">
    <property type="entry name" value="Si:dkey-16p6.1"/>
    <property type="match status" value="1"/>
</dbReference>
<dbReference type="GeneTree" id="ENSGT01150000286911"/>
<dbReference type="Gene3D" id="3.40.50.300">
    <property type="entry name" value="P-loop containing nucleotide triphosphate hydrolases"/>
    <property type="match status" value="1"/>
</dbReference>
<dbReference type="InterPro" id="IPR041075">
    <property type="entry name" value="NOD1/2_WH"/>
</dbReference>
<dbReference type="InterPro" id="IPR029495">
    <property type="entry name" value="NACHT-assoc"/>
</dbReference>
<reference evidence="8" key="2">
    <citation type="submission" date="2025-08" db="UniProtKB">
        <authorList>
            <consortium name="Ensembl"/>
        </authorList>
    </citation>
    <scope>IDENTIFICATION</scope>
</reference>
<evidence type="ECO:0000256" key="4">
    <source>
        <dbReference type="ARBA" id="ARBA00022737"/>
    </source>
</evidence>
<keyword evidence="4" id="KW-0677">Repeat</keyword>
<dbReference type="Ensembl" id="ENSDCDT00010013485.1">
    <property type="protein sequence ID" value="ENSDCDP00010012788.1"/>
    <property type="gene ID" value="ENSDCDG00010005818.1"/>
</dbReference>
<dbReference type="Pfam" id="PF17776">
    <property type="entry name" value="NLRC4_HD2"/>
    <property type="match status" value="1"/>
</dbReference>
<keyword evidence="9" id="KW-1185">Reference proteome</keyword>
<dbReference type="InterPro" id="IPR032675">
    <property type="entry name" value="LRR_dom_sf"/>
</dbReference>
<evidence type="ECO:0000256" key="2">
    <source>
        <dbReference type="ARBA" id="ARBA00022490"/>
    </source>
</evidence>
<dbReference type="GO" id="GO:0005524">
    <property type="term" value="F:ATP binding"/>
    <property type="evidence" value="ECO:0007669"/>
    <property type="project" value="UniProtKB-KW"/>
</dbReference>
<dbReference type="Pfam" id="PF13516">
    <property type="entry name" value="LRR_6"/>
    <property type="match status" value="5"/>
</dbReference>
<sequence length="1029" mass="115778">MTGARGAVWDSVSKMSLCGNGEEGVTGPHQTHRPESPVSSCVSMKSDRSMGFPPNFSGDSLQHKYDFYYFSPEYVDWCCCNSSYNTCPVINVVIFLILLTVCGCCSSLPDPDVVLQRVLETHKSSMKRKVEHICEDIINPENQTLLKSIYTELYITEGESEGVNKEHEVQQIEAAHRRRRQDMPINCNDIFKASPGQEKHIRTVMTKGVAGIGKTVSVHKFILDWAEGAANQDVDFIFLLPFRGMNLVKDEGYSLHQLLLDFHPELKELEDTQKYEGCKMIFIFDGLDESRIQLNFHIQKQKLCDVTQTSSVGVVITNLIQGNLLPSALIWITSRPAAANQIPAQHISQVTEVRGFNDPQKEEFFRKRIRDETQANKIISHMKTSRSLYVMCHIPIFCWILATVLQEVLVQDDSKEIPRTLTEMFTHFLIIQTNMKNQKYDERSEMDRQKLLQSNKEVVLKLAKLAFNQLEKGNLLFYEEDLRECGIDITVASVYSGMCTEIFKEESVFQQKKIYCFVHLTIQEFLAAFWVFYCYLSNDMEKLETFLTRQKKVSLDDLLKAAVDKSLQSENGHLDLFLRFLLGISLESNQEILQGLLPQTESSSESLQRTSQYIKKKMNNQNTPMNLLLCLLEMKDSSLHEEIDVLVKSGENLSPAHCSVLAYMILVSEDVLDEFDLKNYKTDDGGRERLMISVRNCRKARCKYDGHLLCLYRLGGCNLTASSCKTVAAALQSPDSHLTDLDLSNNKILDSGVEHICVGLESSCCKLETLSWDNGSNSKTMFLVDSASTDLCRYVHTSLIHRLVSVSGSALSSALRSNSSRLRHLDLSNNNLQDSGMKLLSTALEDPHCKLETLRLWHCSLSAGCCSALSSALRSNSSGLRLLDLSINNLQDSGLELLSTALEDPHCKLETLRLYDCSLSAGCCSALSSTLRSNSSRLRLLELSYNNLQDSGVELLSTALEDPHCKLENLQLRRCSLSAVSCSALSSALRSNSSRLRLLDLRNNNLQDSGVELLSTALEDPHCKLETLR</sequence>
<dbReference type="SUPFAM" id="SSF52047">
    <property type="entry name" value="RNI-like"/>
    <property type="match status" value="1"/>
</dbReference>
<dbReference type="SMART" id="SM01288">
    <property type="entry name" value="FISNA"/>
    <property type="match status" value="1"/>
</dbReference>
<dbReference type="InterPro" id="IPR007111">
    <property type="entry name" value="NACHT_NTPase"/>
</dbReference>